<dbReference type="GO" id="GO:0043022">
    <property type="term" value="F:ribosome binding"/>
    <property type="evidence" value="ECO:0007669"/>
    <property type="project" value="TreeGrafter"/>
</dbReference>
<keyword evidence="7 9" id="KW-0413">Isomerase</keyword>
<keyword evidence="5 9" id="KW-0697">Rotamase</keyword>
<evidence type="ECO:0000256" key="1">
    <source>
        <dbReference type="ARBA" id="ARBA00000971"/>
    </source>
</evidence>
<name>A0A538SQE0_UNCEI</name>
<dbReference type="GO" id="GO:0044183">
    <property type="term" value="F:protein folding chaperone"/>
    <property type="evidence" value="ECO:0007669"/>
    <property type="project" value="TreeGrafter"/>
</dbReference>
<dbReference type="InterPro" id="IPR046357">
    <property type="entry name" value="PPIase_dom_sf"/>
</dbReference>
<dbReference type="GO" id="GO:0005737">
    <property type="term" value="C:cytoplasm"/>
    <property type="evidence" value="ECO:0007669"/>
    <property type="project" value="UniProtKB-SubCell"/>
</dbReference>
<comment type="similarity">
    <text evidence="2 9">Belongs to the FKBP-type PPIase family. Tig subfamily.</text>
</comment>
<dbReference type="Pfam" id="PF05698">
    <property type="entry name" value="Trigger_C"/>
    <property type="match status" value="1"/>
</dbReference>
<dbReference type="PANTHER" id="PTHR30560">
    <property type="entry name" value="TRIGGER FACTOR CHAPERONE AND PEPTIDYL-PROLYL CIS/TRANS ISOMERASE"/>
    <property type="match status" value="1"/>
</dbReference>
<dbReference type="AlphaFoldDB" id="A0A538SQE0"/>
<evidence type="ECO:0000259" key="10">
    <source>
        <dbReference type="Pfam" id="PF05697"/>
    </source>
</evidence>
<dbReference type="InterPro" id="IPR008881">
    <property type="entry name" value="Trigger_fac_ribosome-bd_bac"/>
</dbReference>
<dbReference type="InterPro" id="IPR036611">
    <property type="entry name" value="Trigger_fac_ribosome-bd_sf"/>
</dbReference>
<comment type="catalytic activity">
    <reaction evidence="1 9">
        <text>[protein]-peptidylproline (omega=180) = [protein]-peptidylproline (omega=0)</text>
        <dbReference type="Rhea" id="RHEA:16237"/>
        <dbReference type="Rhea" id="RHEA-COMP:10747"/>
        <dbReference type="Rhea" id="RHEA-COMP:10748"/>
        <dbReference type="ChEBI" id="CHEBI:83833"/>
        <dbReference type="ChEBI" id="CHEBI:83834"/>
        <dbReference type="EC" id="5.2.1.8"/>
    </reaction>
</comment>
<keyword evidence="9" id="KW-0132">Cell division</keyword>
<evidence type="ECO:0000256" key="6">
    <source>
        <dbReference type="ARBA" id="ARBA00023186"/>
    </source>
</evidence>
<dbReference type="SUPFAM" id="SSF102735">
    <property type="entry name" value="Trigger factor ribosome-binding domain"/>
    <property type="match status" value="1"/>
</dbReference>
<dbReference type="InterPro" id="IPR037041">
    <property type="entry name" value="Trigger_fac_C_sf"/>
</dbReference>
<evidence type="ECO:0000256" key="4">
    <source>
        <dbReference type="ARBA" id="ARBA00016902"/>
    </source>
</evidence>
<dbReference type="InterPro" id="IPR005215">
    <property type="entry name" value="Trig_fac"/>
</dbReference>
<dbReference type="SUPFAM" id="SSF54534">
    <property type="entry name" value="FKBP-like"/>
    <property type="match status" value="1"/>
</dbReference>
<comment type="caution">
    <text evidence="12">The sequence shown here is derived from an EMBL/GenBank/DDBJ whole genome shotgun (WGS) entry which is preliminary data.</text>
</comment>
<keyword evidence="9" id="KW-0131">Cell cycle</keyword>
<protein>
    <recommendedName>
        <fullName evidence="4 9">Trigger factor</fullName>
        <shortName evidence="9">TF</shortName>
        <ecNumber evidence="3 9">5.2.1.8</ecNumber>
    </recommendedName>
    <alternativeName>
        <fullName evidence="8 9">PPIase</fullName>
    </alternativeName>
</protein>
<reference evidence="12 13" key="1">
    <citation type="journal article" date="2019" name="Nat. Microbiol.">
        <title>Mediterranean grassland soil C-N compound turnover is dependent on rainfall and depth, and is mediated by genomically divergent microorganisms.</title>
        <authorList>
            <person name="Diamond S."/>
            <person name="Andeer P.F."/>
            <person name="Li Z."/>
            <person name="Crits-Christoph A."/>
            <person name="Burstein D."/>
            <person name="Anantharaman K."/>
            <person name="Lane K.R."/>
            <person name="Thomas B.C."/>
            <person name="Pan C."/>
            <person name="Northen T.R."/>
            <person name="Banfield J.F."/>
        </authorList>
    </citation>
    <scope>NUCLEOTIDE SEQUENCE [LARGE SCALE GENOMIC DNA]</scope>
    <source>
        <strain evidence="12">WS_3</strain>
    </source>
</reference>
<evidence type="ECO:0000256" key="8">
    <source>
        <dbReference type="ARBA" id="ARBA00029986"/>
    </source>
</evidence>
<dbReference type="Gene3D" id="3.30.70.1050">
    <property type="entry name" value="Trigger factor ribosome-binding domain"/>
    <property type="match status" value="1"/>
</dbReference>
<keyword evidence="9" id="KW-0963">Cytoplasm</keyword>
<feature type="domain" description="Trigger factor ribosome-binding bacterial" evidence="10">
    <location>
        <begin position="1"/>
        <end position="144"/>
    </location>
</feature>
<sequence>MNLSVRATGAWQHTLEIEVPVDEVERRLEEVARQIQRRASLPGFRRGRVPLGMVRQHFADTVEQEFLETFVPRVTSEAVDQARLNPVVPALVRNLRFSPGEPMRFEAVVDVRPEVEARDYRGLPARRRVRPVDEVAVEGALNELREDSAVFVDLDRPAERGDVVLLDSTRLDANGRRLSSTRLKSRRIQLGAPGVPPDLENGLLGAVAGQERTLDVRYPADHPAAELAGKTARYVVRIRKIQEKKLRPLDDNLAREVFQLESLEELRSRIRLNLEGERRVRLQREMEGAITDELIRRNPIDLPERLVEWMLDRVIAQSGGPSVDGALRRELEARYRPDVERSLRREILLEAVARQEKLEVSEEEVSQEIDRMAQAESRQAARVRARYQSEGRRRALRESLLERKALDWLVNAAEVREEIVGEEPLVVPAAR</sequence>
<accession>A0A538SQE0</accession>
<feature type="domain" description="Trigger factor C-terminal" evidence="11">
    <location>
        <begin position="262"/>
        <end position="410"/>
    </location>
</feature>
<evidence type="ECO:0000256" key="2">
    <source>
        <dbReference type="ARBA" id="ARBA00005464"/>
    </source>
</evidence>
<dbReference type="HAMAP" id="MF_00303">
    <property type="entry name" value="Trigger_factor_Tig"/>
    <property type="match status" value="1"/>
</dbReference>
<dbReference type="Pfam" id="PF05697">
    <property type="entry name" value="Trigger_N"/>
    <property type="match status" value="1"/>
</dbReference>
<dbReference type="InterPro" id="IPR008880">
    <property type="entry name" value="Trigger_fac_C"/>
</dbReference>
<comment type="subcellular location">
    <subcellularLocation>
        <location evidence="9">Cytoplasm</location>
    </subcellularLocation>
    <text evidence="9">About half TF is bound to the ribosome near the polypeptide exit tunnel while the other half is free in the cytoplasm.</text>
</comment>
<dbReference type="EC" id="5.2.1.8" evidence="3 9"/>
<organism evidence="12 13">
    <name type="scientific">Eiseniibacteriota bacterium</name>
    <dbReference type="NCBI Taxonomy" id="2212470"/>
    <lineage>
        <taxon>Bacteria</taxon>
        <taxon>Candidatus Eiseniibacteriota</taxon>
    </lineage>
</organism>
<evidence type="ECO:0000256" key="5">
    <source>
        <dbReference type="ARBA" id="ARBA00023110"/>
    </source>
</evidence>
<dbReference type="PANTHER" id="PTHR30560:SF3">
    <property type="entry name" value="TRIGGER FACTOR-LIKE PROTEIN TIG, CHLOROPLASTIC"/>
    <property type="match status" value="1"/>
</dbReference>
<dbReference type="GO" id="GO:0015031">
    <property type="term" value="P:protein transport"/>
    <property type="evidence" value="ECO:0007669"/>
    <property type="project" value="UniProtKB-UniRule"/>
</dbReference>
<evidence type="ECO:0000313" key="13">
    <source>
        <dbReference type="Proteomes" id="UP000320184"/>
    </source>
</evidence>
<dbReference type="EMBL" id="VBOT01000014">
    <property type="protein sequence ID" value="TMQ53590.1"/>
    <property type="molecule type" value="Genomic_DNA"/>
</dbReference>
<dbReference type="Proteomes" id="UP000320184">
    <property type="component" value="Unassembled WGS sequence"/>
</dbReference>
<evidence type="ECO:0000313" key="12">
    <source>
        <dbReference type="EMBL" id="TMQ53590.1"/>
    </source>
</evidence>
<comment type="domain">
    <text evidence="9">Consists of 3 domains; the N-terminus binds the ribosome, the middle domain has PPIase activity, while the C-terminus has intrinsic chaperone activity on its own.</text>
</comment>
<comment type="function">
    <text evidence="9">Involved in protein export. Acts as a chaperone by maintaining the newly synthesized protein in an open conformation. Functions as a peptidyl-prolyl cis-trans isomerase.</text>
</comment>
<evidence type="ECO:0000256" key="9">
    <source>
        <dbReference type="HAMAP-Rule" id="MF_00303"/>
    </source>
</evidence>
<dbReference type="GO" id="GO:0003755">
    <property type="term" value="F:peptidyl-prolyl cis-trans isomerase activity"/>
    <property type="evidence" value="ECO:0007669"/>
    <property type="project" value="UniProtKB-UniRule"/>
</dbReference>
<proteinExistence type="inferred from homology"/>
<keyword evidence="6 9" id="KW-0143">Chaperone</keyword>
<dbReference type="SUPFAM" id="SSF109998">
    <property type="entry name" value="Triger factor/SurA peptide-binding domain-like"/>
    <property type="match status" value="1"/>
</dbReference>
<dbReference type="GO" id="GO:0051083">
    <property type="term" value="P:'de novo' cotranslational protein folding"/>
    <property type="evidence" value="ECO:0007669"/>
    <property type="project" value="TreeGrafter"/>
</dbReference>
<evidence type="ECO:0000259" key="11">
    <source>
        <dbReference type="Pfam" id="PF05698"/>
    </source>
</evidence>
<dbReference type="InterPro" id="IPR027304">
    <property type="entry name" value="Trigger_fact/SurA_dom_sf"/>
</dbReference>
<dbReference type="GO" id="GO:0043335">
    <property type="term" value="P:protein unfolding"/>
    <property type="evidence" value="ECO:0007669"/>
    <property type="project" value="TreeGrafter"/>
</dbReference>
<dbReference type="NCBIfam" id="TIGR00115">
    <property type="entry name" value="tig"/>
    <property type="match status" value="1"/>
</dbReference>
<dbReference type="Gene3D" id="3.10.50.40">
    <property type="match status" value="1"/>
</dbReference>
<evidence type="ECO:0000256" key="3">
    <source>
        <dbReference type="ARBA" id="ARBA00013194"/>
    </source>
</evidence>
<dbReference type="GO" id="GO:0051301">
    <property type="term" value="P:cell division"/>
    <property type="evidence" value="ECO:0007669"/>
    <property type="project" value="UniProtKB-KW"/>
</dbReference>
<dbReference type="PIRSF" id="PIRSF003095">
    <property type="entry name" value="Trigger_factor"/>
    <property type="match status" value="1"/>
</dbReference>
<evidence type="ECO:0000256" key="7">
    <source>
        <dbReference type="ARBA" id="ARBA00023235"/>
    </source>
</evidence>
<dbReference type="Gene3D" id="1.10.3120.10">
    <property type="entry name" value="Trigger factor, C-terminal domain"/>
    <property type="match status" value="1"/>
</dbReference>
<gene>
    <name evidence="9 12" type="primary">tig</name>
    <name evidence="12" type="ORF">E6K73_01145</name>
</gene>